<name>A0A974CLK3_XENLA</name>
<gene>
    <name evidence="1" type="ORF">XELAEV_18033813mg</name>
</gene>
<organism evidence="1 2">
    <name type="scientific">Xenopus laevis</name>
    <name type="common">African clawed frog</name>
    <dbReference type="NCBI Taxonomy" id="8355"/>
    <lineage>
        <taxon>Eukaryota</taxon>
        <taxon>Metazoa</taxon>
        <taxon>Chordata</taxon>
        <taxon>Craniata</taxon>
        <taxon>Vertebrata</taxon>
        <taxon>Euteleostomi</taxon>
        <taxon>Amphibia</taxon>
        <taxon>Batrachia</taxon>
        <taxon>Anura</taxon>
        <taxon>Pipoidea</taxon>
        <taxon>Pipidae</taxon>
        <taxon>Xenopodinae</taxon>
        <taxon>Xenopus</taxon>
        <taxon>Xenopus</taxon>
    </lineage>
</organism>
<protein>
    <submittedName>
        <fullName evidence="1">Uncharacterized protein</fullName>
    </submittedName>
</protein>
<proteinExistence type="predicted"/>
<evidence type="ECO:0000313" key="1">
    <source>
        <dbReference type="EMBL" id="OCT74826.1"/>
    </source>
</evidence>
<reference evidence="2" key="1">
    <citation type="journal article" date="2016" name="Nature">
        <title>Genome evolution in the allotetraploid frog Xenopus laevis.</title>
        <authorList>
            <person name="Session A.M."/>
            <person name="Uno Y."/>
            <person name="Kwon T."/>
            <person name="Chapman J.A."/>
            <person name="Toyoda A."/>
            <person name="Takahashi S."/>
            <person name="Fukui A."/>
            <person name="Hikosaka A."/>
            <person name="Suzuki A."/>
            <person name="Kondo M."/>
            <person name="van Heeringen S.J."/>
            <person name="Quigley I."/>
            <person name="Heinz S."/>
            <person name="Ogino H."/>
            <person name="Ochi H."/>
            <person name="Hellsten U."/>
            <person name="Lyons J.B."/>
            <person name="Simakov O."/>
            <person name="Putnam N."/>
            <person name="Stites J."/>
            <person name="Kuroki Y."/>
            <person name="Tanaka T."/>
            <person name="Michiue T."/>
            <person name="Watanabe M."/>
            <person name="Bogdanovic O."/>
            <person name="Lister R."/>
            <person name="Georgiou G."/>
            <person name="Paranjpe S.S."/>
            <person name="van Kruijsbergen I."/>
            <person name="Shu S."/>
            <person name="Carlson J."/>
            <person name="Kinoshita T."/>
            <person name="Ohta Y."/>
            <person name="Mawaribuchi S."/>
            <person name="Jenkins J."/>
            <person name="Grimwood J."/>
            <person name="Schmutz J."/>
            <person name="Mitros T."/>
            <person name="Mozaffari S.V."/>
            <person name="Suzuki Y."/>
            <person name="Haramoto Y."/>
            <person name="Yamamoto T.S."/>
            <person name="Takagi C."/>
            <person name="Heald R."/>
            <person name="Miller K."/>
            <person name="Haudenschild C."/>
            <person name="Kitzman J."/>
            <person name="Nakayama T."/>
            <person name="Izutsu Y."/>
            <person name="Robert J."/>
            <person name="Fortriede J."/>
            <person name="Burns K."/>
            <person name="Lotay V."/>
            <person name="Karimi K."/>
            <person name="Yasuoka Y."/>
            <person name="Dichmann D.S."/>
            <person name="Flajnik M.F."/>
            <person name="Houston D.W."/>
            <person name="Shendure J."/>
            <person name="DuPasquier L."/>
            <person name="Vize P.D."/>
            <person name="Zorn A.M."/>
            <person name="Ito M."/>
            <person name="Marcotte E.M."/>
            <person name="Wallingford J.B."/>
            <person name="Ito Y."/>
            <person name="Asashima M."/>
            <person name="Ueno N."/>
            <person name="Matsuda Y."/>
            <person name="Veenstra G.J."/>
            <person name="Fujiyama A."/>
            <person name="Harland R.M."/>
            <person name="Taira M."/>
            <person name="Rokhsar D.S."/>
        </authorList>
    </citation>
    <scope>NUCLEOTIDE SEQUENCE [LARGE SCALE GENOMIC DNA]</scope>
    <source>
        <strain evidence="2">J</strain>
    </source>
</reference>
<dbReference type="EMBL" id="CM004477">
    <property type="protein sequence ID" value="OCT74826.1"/>
    <property type="molecule type" value="Genomic_DNA"/>
</dbReference>
<dbReference type="Proteomes" id="UP000694892">
    <property type="component" value="Chromosome 6S"/>
</dbReference>
<sequence>MKYIFHHTVQSHAEILAHIITCQSHQVSVVCLLLSLFSASINFPLTSPLENTAVKYQCMHCAAYSRRHEAGV</sequence>
<evidence type="ECO:0000313" key="2">
    <source>
        <dbReference type="Proteomes" id="UP000694892"/>
    </source>
</evidence>
<accession>A0A974CLK3</accession>
<dbReference type="AlphaFoldDB" id="A0A974CLK3"/>